<keyword evidence="1" id="KW-0472">Membrane</keyword>
<evidence type="ECO:0000313" key="4">
    <source>
        <dbReference type="Proteomes" id="UP000001572"/>
    </source>
</evidence>
<proteinExistence type="predicted"/>
<evidence type="ECO:0000313" key="3">
    <source>
        <dbReference type="EMBL" id="ABR47317.1"/>
    </source>
</evidence>
<sequence length="188" mass="21572">MQNTSFFGNMQWYHFIILLVLVQIIIGLITAKSKYRNYVGQILVTTTVATMSVIYYLLSTQFPTRGATSRGSTAATVPRLWIMLIIPTCIIFLIGIFRRKEEPDEPFGRMDIVFGTVALLVISILSFEYIGYYLASALFLGFCMYLLGYRKLKVVGIISVTWVIFTYFVFHRILYVPLPVGKLFELFI</sequence>
<feature type="transmembrane region" description="Helical" evidence="1">
    <location>
        <begin position="106"/>
        <end position="124"/>
    </location>
</feature>
<name>A6TM99_ALKMQ</name>
<feature type="transmembrane region" description="Helical" evidence="1">
    <location>
        <begin position="154"/>
        <end position="174"/>
    </location>
</feature>
<dbReference type="STRING" id="293826.Amet_1106"/>
<feature type="transmembrane region" description="Helical" evidence="1">
    <location>
        <begin position="78"/>
        <end position="97"/>
    </location>
</feature>
<feature type="transmembrane region" description="Helical" evidence="1">
    <location>
        <begin position="38"/>
        <end position="58"/>
    </location>
</feature>
<dbReference type="Pfam" id="PF07331">
    <property type="entry name" value="TctB"/>
    <property type="match status" value="1"/>
</dbReference>
<keyword evidence="4" id="KW-1185">Reference proteome</keyword>
<feature type="domain" description="DUF1468" evidence="2">
    <location>
        <begin position="54"/>
        <end position="179"/>
    </location>
</feature>
<dbReference type="InterPro" id="IPR009936">
    <property type="entry name" value="DUF1468"/>
</dbReference>
<keyword evidence="1" id="KW-0812">Transmembrane</keyword>
<dbReference type="OrthoDB" id="6183775at2"/>
<dbReference type="KEGG" id="amt:Amet_1106"/>
<accession>A6TM99</accession>
<keyword evidence="1" id="KW-1133">Transmembrane helix</keyword>
<organism evidence="3 4">
    <name type="scientific">Alkaliphilus metalliredigens (strain QYMF)</name>
    <dbReference type="NCBI Taxonomy" id="293826"/>
    <lineage>
        <taxon>Bacteria</taxon>
        <taxon>Bacillati</taxon>
        <taxon>Bacillota</taxon>
        <taxon>Clostridia</taxon>
        <taxon>Peptostreptococcales</taxon>
        <taxon>Natronincolaceae</taxon>
        <taxon>Alkaliphilus</taxon>
    </lineage>
</organism>
<gene>
    <name evidence="3" type="ordered locus">Amet_1106</name>
</gene>
<dbReference type="RefSeq" id="WP_012062359.1">
    <property type="nucleotide sequence ID" value="NC_009633.1"/>
</dbReference>
<dbReference type="EMBL" id="CP000724">
    <property type="protein sequence ID" value="ABR47317.1"/>
    <property type="molecule type" value="Genomic_DNA"/>
</dbReference>
<dbReference type="HOGENOM" id="CLU_1472446_0_0_9"/>
<dbReference type="AlphaFoldDB" id="A6TM99"/>
<reference evidence="4" key="1">
    <citation type="journal article" date="2016" name="Genome Announc.">
        <title>Complete genome sequence of Alkaliphilus metalliredigens strain QYMF, an alkaliphilic and metal-reducing bacterium isolated from borax-contaminated leachate ponds.</title>
        <authorList>
            <person name="Hwang C."/>
            <person name="Copeland A."/>
            <person name="Lucas S."/>
            <person name="Lapidus A."/>
            <person name="Barry K."/>
            <person name="Detter J.C."/>
            <person name="Glavina Del Rio T."/>
            <person name="Hammon N."/>
            <person name="Israni S."/>
            <person name="Dalin E."/>
            <person name="Tice H."/>
            <person name="Pitluck S."/>
            <person name="Chertkov O."/>
            <person name="Brettin T."/>
            <person name="Bruce D."/>
            <person name="Han C."/>
            <person name="Schmutz J."/>
            <person name="Larimer F."/>
            <person name="Land M.L."/>
            <person name="Hauser L."/>
            <person name="Kyrpides N."/>
            <person name="Mikhailova N."/>
            <person name="Ye Q."/>
            <person name="Zhou J."/>
            <person name="Richardson P."/>
            <person name="Fields M.W."/>
        </authorList>
    </citation>
    <scope>NUCLEOTIDE SEQUENCE [LARGE SCALE GENOMIC DNA]</scope>
    <source>
        <strain evidence="4">QYMF</strain>
    </source>
</reference>
<evidence type="ECO:0000256" key="1">
    <source>
        <dbReference type="SAM" id="Phobius"/>
    </source>
</evidence>
<dbReference type="Proteomes" id="UP000001572">
    <property type="component" value="Chromosome"/>
</dbReference>
<feature type="transmembrane region" description="Helical" evidence="1">
    <location>
        <begin position="12"/>
        <end position="31"/>
    </location>
</feature>
<protein>
    <recommendedName>
        <fullName evidence="2">DUF1468 domain-containing protein</fullName>
    </recommendedName>
</protein>
<evidence type="ECO:0000259" key="2">
    <source>
        <dbReference type="Pfam" id="PF07331"/>
    </source>
</evidence>